<evidence type="ECO:0000313" key="3">
    <source>
        <dbReference type="Proteomes" id="UP000261245"/>
    </source>
</evidence>
<sequence>MIREKQNQLRYLVLDRCFADTRHKYTAIDLSKKVGEAIWGELGAQVNPRLVLGDIKYMKEATAFQAPIEEFPTKNGKSWYRYSKKNYSIFHNALPFEAINTLCSSLSSLYLTLQRFQNGNCTRSCEFLNTIIPYLENRLGISKENPSLPEQKFNLQGLEHLAKIVESIISFQPLKIHYHTFNDREFDIFCDPYHVGLHDDKWYMMARTEQYSQMGYYALERIESLKPLEDKLYIQQTDSDLETYMKIFFKDANFLYL</sequence>
<comment type="caution">
    <text evidence="2">The sequence shown here is derived from an EMBL/GenBank/DDBJ whole genome shotgun (WGS) entry which is preliminary data.</text>
</comment>
<feature type="domain" description="WYL" evidence="1">
    <location>
        <begin position="159"/>
        <end position="226"/>
    </location>
</feature>
<reference evidence="2 3" key="1">
    <citation type="submission" date="2018-08" db="EMBL/GenBank/DDBJ databases">
        <title>A genome reference for cultivated species of the human gut microbiota.</title>
        <authorList>
            <person name="Zou Y."/>
            <person name="Xue W."/>
            <person name="Luo G."/>
        </authorList>
    </citation>
    <scope>NUCLEOTIDE SEQUENCE [LARGE SCALE GENOMIC DNA]</scope>
    <source>
        <strain evidence="2 3">OM06-11</strain>
    </source>
</reference>
<dbReference type="EMBL" id="QSUC01000059">
    <property type="protein sequence ID" value="RGN03677.1"/>
    <property type="molecule type" value="Genomic_DNA"/>
</dbReference>
<dbReference type="Pfam" id="PF13280">
    <property type="entry name" value="WYL"/>
    <property type="match status" value="1"/>
</dbReference>
<dbReference type="AlphaFoldDB" id="A0AA93B9J2"/>
<evidence type="ECO:0000259" key="1">
    <source>
        <dbReference type="Pfam" id="PF13280"/>
    </source>
</evidence>
<proteinExistence type="predicted"/>
<evidence type="ECO:0000313" key="2">
    <source>
        <dbReference type="EMBL" id="RGN03677.1"/>
    </source>
</evidence>
<organism evidence="2 3">
    <name type="scientific">Segatella copri</name>
    <dbReference type="NCBI Taxonomy" id="165179"/>
    <lineage>
        <taxon>Bacteria</taxon>
        <taxon>Pseudomonadati</taxon>
        <taxon>Bacteroidota</taxon>
        <taxon>Bacteroidia</taxon>
        <taxon>Bacteroidales</taxon>
        <taxon>Prevotellaceae</taxon>
        <taxon>Segatella</taxon>
    </lineage>
</organism>
<name>A0AA93B9J2_9BACT</name>
<protein>
    <submittedName>
        <fullName evidence="2">WYL domain-containing protein</fullName>
    </submittedName>
</protein>
<dbReference type="RefSeq" id="WP_117729547.1">
    <property type="nucleotide sequence ID" value="NZ_JBALKV010000013.1"/>
</dbReference>
<dbReference type="PROSITE" id="PS52050">
    <property type="entry name" value="WYL"/>
    <property type="match status" value="1"/>
</dbReference>
<gene>
    <name evidence="2" type="ORF">DXB80_13940</name>
</gene>
<dbReference type="Proteomes" id="UP000261245">
    <property type="component" value="Unassembled WGS sequence"/>
</dbReference>
<accession>A0AA93B9J2</accession>
<dbReference type="InterPro" id="IPR026881">
    <property type="entry name" value="WYL_dom"/>
</dbReference>